<dbReference type="SUPFAM" id="SSF53756">
    <property type="entry name" value="UDP-Glycosyltransferase/glycogen phosphorylase"/>
    <property type="match status" value="1"/>
</dbReference>
<dbReference type="EMBL" id="JAGEOJ010000001">
    <property type="protein sequence ID" value="MBO2445589.1"/>
    <property type="molecule type" value="Genomic_DNA"/>
</dbReference>
<proteinExistence type="inferred from homology"/>
<comment type="caution">
    <text evidence="6">The sequence shown here is derived from an EMBL/GenBank/DDBJ whole genome shotgun (WGS) entry which is preliminary data.</text>
</comment>
<organism evidence="6 7">
    <name type="scientific">Actinomadura barringtoniae</name>
    <dbReference type="NCBI Taxonomy" id="1427535"/>
    <lineage>
        <taxon>Bacteria</taxon>
        <taxon>Bacillati</taxon>
        <taxon>Actinomycetota</taxon>
        <taxon>Actinomycetes</taxon>
        <taxon>Streptosporangiales</taxon>
        <taxon>Thermomonosporaceae</taxon>
        <taxon>Actinomadura</taxon>
    </lineage>
</organism>
<evidence type="ECO:0000259" key="4">
    <source>
        <dbReference type="Pfam" id="PF06722"/>
    </source>
</evidence>
<dbReference type="GO" id="GO:0017000">
    <property type="term" value="P:antibiotic biosynthetic process"/>
    <property type="evidence" value="ECO:0007669"/>
    <property type="project" value="UniProtKB-ARBA"/>
</dbReference>
<evidence type="ECO:0000259" key="5">
    <source>
        <dbReference type="Pfam" id="PF21036"/>
    </source>
</evidence>
<keyword evidence="7" id="KW-1185">Reference proteome</keyword>
<dbReference type="GO" id="GO:0008194">
    <property type="term" value="F:UDP-glycosyltransferase activity"/>
    <property type="evidence" value="ECO:0007669"/>
    <property type="project" value="InterPro"/>
</dbReference>
<evidence type="ECO:0000256" key="3">
    <source>
        <dbReference type="ARBA" id="ARBA00022679"/>
    </source>
</evidence>
<reference evidence="6" key="1">
    <citation type="submission" date="2021-03" db="EMBL/GenBank/DDBJ databases">
        <authorList>
            <person name="Kanchanasin P."/>
            <person name="Saeng-In P."/>
            <person name="Phongsopitanun W."/>
            <person name="Yuki M."/>
            <person name="Kudo T."/>
            <person name="Ohkuma M."/>
            <person name="Tanasupawat S."/>
        </authorList>
    </citation>
    <scope>NUCLEOTIDE SEQUENCE</scope>
    <source>
        <strain evidence="6">GKU 128</strain>
    </source>
</reference>
<dbReference type="GO" id="GO:0016758">
    <property type="term" value="F:hexosyltransferase activity"/>
    <property type="evidence" value="ECO:0007669"/>
    <property type="project" value="UniProtKB-ARBA"/>
</dbReference>
<accession>A0A939P9S4</accession>
<dbReference type="Pfam" id="PF06722">
    <property type="entry name" value="EryCIII-like_C"/>
    <property type="match status" value="1"/>
</dbReference>
<feature type="domain" description="Erythromycin biosynthesis protein CIII-like N-terminal" evidence="5">
    <location>
        <begin position="21"/>
        <end position="228"/>
    </location>
</feature>
<dbReference type="Pfam" id="PF21036">
    <property type="entry name" value="EryCIII-like_N"/>
    <property type="match status" value="1"/>
</dbReference>
<dbReference type="RefSeq" id="WP_208253203.1">
    <property type="nucleotide sequence ID" value="NZ_JAGEOJ010000001.1"/>
</dbReference>
<keyword evidence="2" id="KW-0328">Glycosyltransferase</keyword>
<dbReference type="InterPro" id="IPR050426">
    <property type="entry name" value="Glycosyltransferase_28"/>
</dbReference>
<dbReference type="AlphaFoldDB" id="A0A939P9S4"/>
<evidence type="ECO:0000313" key="7">
    <source>
        <dbReference type="Proteomes" id="UP000669179"/>
    </source>
</evidence>
<dbReference type="CDD" id="cd03784">
    <property type="entry name" value="GT1_Gtf-like"/>
    <property type="match status" value="1"/>
</dbReference>
<evidence type="ECO:0000256" key="1">
    <source>
        <dbReference type="ARBA" id="ARBA00006962"/>
    </source>
</evidence>
<dbReference type="InterPro" id="IPR048284">
    <property type="entry name" value="EryCIII-like_N"/>
</dbReference>
<keyword evidence="3" id="KW-0808">Transferase</keyword>
<name>A0A939P9S4_9ACTN</name>
<comment type="similarity">
    <text evidence="1">Belongs to the glycosyltransferase 28 family.</text>
</comment>
<gene>
    <name evidence="6" type="ORF">J4573_00650</name>
</gene>
<dbReference type="InterPro" id="IPR010610">
    <property type="entry name" value="EryCIII-like_C"/>
</dbReference>
<dbReference type="Proteomes" id="UP000669179">
    <property type="component" value="Unassembled WGS sequence"/>
</dbReference>
<dbReference type="InterPro" id="IPR002213">
    <property type="entry name" value="UDP_glucos_trans"/>
</dbReference>
<dbReference type="PANTHER" id="PTHR48050:SF13">
    <property type="entry name" value="STEROL 3-BETA-GLUCOSYLTRANSFERASE UGT80A2"/>
    <property type="match status" value="1"/>
</dbReference>
<sequence>MRVLFAATWPTHWQPMVPLAWALNAAGHQVRVAVPPRHAEVVARSGQIAVPAGSRDVDIAEIHKREVLPLMGKVREESEGAVTELRKRRTRASIGIYEQVAEAMAHDTVAFAEKWRPDLVVYEPTAFVGPMVGEVFGVLAARHLWGPDGTSAGPGRGGRLESEALDALASQFGVPTFDNRGDVTIDPCPASLQPQIECRRLPMRYVPYNGAIRRPPAPLPDPVKPRIAVSWGVSTFALTGGEAFLVPQVLEALRGLPIEIVVAARQDHHHLVAAPGVEPRVVEMELRLLLPTCDGLIHQGGGGTLLTAAACGVPQLVIPQMPDQRFSARQLASAGAARVVPADEFDVESVRKQALALLDDDDLKAGAERLRDENSSRPSPAAVVSELEKIIG</sequence>
<feature type="domain" description="Erythromycin biosynthesis protein CIII-like C-terminal" evidence="4">
    <location>
        <begin position="249"/>
        <end position="389"/>
    </location>
</feature>
<evidence type="ECO:0000313" key="6">
    <source>
        <dbReference type="EMBL" id="MBO2445589.1"/>
    </source>
</evidence>
<dbReference type="Gene3D" id="3.40.50.2000">
    <property type="entry name" value="Glycogen Phosphorylase B"/>
    <property type="match status" value="2"/>
</dbReference>
<dbReference type="PANTHER" id="PTHR48050">
    <property type="entry name" value="STEROL 3-BETA-GLUCOSYLTRANSFERASE"/>
    <property type="match status" value="1"/>
</dbReference>
<evidence type="ECO:0000256" key="2">
    <source>
        <dbReference type="ARBA" id="ARBA00022676"/>
    </source>
</evidence>
<protein>
    <submittedName>
        <fullName evidence="6">DUF1205 domain-containing protein</fullName>
    </submittedName>
</protein>